<dbReference type="Proteomes" id="UP000887013">
    <property type="component" value="Unassembled WGS sequence"/>
</dbReference>
<evidence type="ECO:0000256" key="1">
    <source>
        <dbReference type="SAM" id="MobiDB-lite"/>
    </source>
</evidence>
<name>A0A8X6PRX6_NEPPI</name>
<dbReference type="OrthoDB" id="6436653at2759"/>
<comment type="caution">
    <text evidence="2">The sequence shown here is derived from an EMBL/GenBank/DDBJ whole genome shotgun (WGS) entry which is preliminary data.</text>
</comment>
<proteinExistence type="predicted"/>
<dbReference type="EMBL" id="BMAW01023919">
    <property type="protein sequence ID" value="GFT85389.1"/>
    <property type="molecule type" value="Genomic_DNA"/>
</dbReference>
<evidence type="ECO:0008006" key="4">
    <source>
        <dbReference type="Google" id="ProtNLM"/>
    </source>
</evidence>
<accession>A0A8X6PRX6</accession>
<protein>
    <recommendedName>
        <fullName evidence="4">Small lysine-rich protein 1</fullName>
    </recommendedName>
</protein>
<keyword evidence="3" id="KW-1185">Reference proteome</keyword>
<sequence length="67" mass="7776">MAEKGKKDGQKKKKKKDRLIMRPPPDPTSAPAVRNAYHMSFNAAIFLKIRGLPWPFDKKEKKPKKEE</sequence>
<organism evidence="2 3">
    <name type="scientific">Nephila pilipes</name>
    <name type="common">Giant wood spider</name>
    <name type="synonym">Nephila maculata</name>
    <dbReference type="NCBI Taxonomy" id="299642"/>
    <lineage>
        <taxon>Eukaryota</taxon>
        <taxon>Metazoa</taxon>
        <taxon>Ecdysozoa</taxon>
        <taxon>Arthropoda</taxon>
        <taxon>Chelicerata</taxon>
        <taxon>Arachnida</taxon>
        <taxon>Araneae</taxon>
        <taxon>Araneomorphae</taxon>
        <taxon>Entelegynae</taxon>
        <taxon>Araneoidea</taxon>
        <taxon>Nephilidae</taxon>
        <taxon>Nephila</taxon>
    </lineage>
</organism>
<evidence type="ECO:0000313" key="3">
    <source>
        <dbReference type="Proteomes" id="UP000887013"/>
    </source>
</evidence>
<reference evidence="2" key="1">
    <citation type="submission" date="2020-08" db="EMBL/GenBank/DDBJ databases">
        <title>Multicomponent nature underlies the extraordinary mechanical properties of spider dragline silk.</title>
        <authorList>
            <person name="Kono N."/>
            <person name="Nakamura H."/>
            <person name="Mori M."/>
            <person name="Yoshida Y."/>
            <person name="Ohtoshi R."/>
            <person name="Malay A.D."/>
            <person name="Moran D.A.P."/>
            <person name="Tomita M."/>
            <person name="Numata K."/>
            <person name="Arakawa K."/>
        </authorList>
    </citation>
    <scope>NUCLEOTIDE SEQUENCE</scope>
</reference>
<feature type="region of interest" description="Disordered" evidence="1">
    <location>
        <begin position="1"/>
        <end position="33"/>
    </location>
</feature>
<evidence type="ECO:0000313" key="2">
    <source>
        <dbReference type="EMBL" id="GFT85389.1"/>
    </source>
</evidence>
<dbReference type="AlphaFoldDB" id="A0A8X6PRX6"/>
<gene>
    <name evidence="2" type="ORF">NPIL_477551</name>
</gene>